<keyword evidence="2" id="KW-1003">Cell membrane</keyword>
<name>A0A7M6UW59_APIME</name>
<dbReference type="Pfam" id="PF02949">
    <property type="entry name" value="7tm_6"/>
    <property type="match status" value="1"/>
</dbReference>
<evidence type="ECO:0000256" key="5">
    <source>
        <dbReference type="ARBA" id="ARBA00022725"/>
    </source>
</evidence>
<sequence>MDQQAMEELYLKDNKFFGQLVGVWPDQGKFMKFLMRFIILIVMIIAFIAQISRVAVFYSVDVLSDQIPYIDLGFALMLKQYNYILNEKKLRELLHNIISDRLVKRSKEEEEIFEIYFKRAMFFCSFYEVSIYSCGFMFLSMPSIPLIMNVIMPLNESRSRELVYPSYYFVDEQKYYYLITGHMLAVCLGHVFVYIACDINLIHVVHHGCALLTISGYHFKHAMDNVDLCNEKYSDELMEKTYAKVSQSIDAHKKAVEYVNKIDACHIHYFFILLGMIIVTFTGTFIKLTSMEIGGRFFTFCTFTIGQLTHLLFLMVMGQFLIDSNEEVFKTIYDARWYYGSSKTQSLYLLVLRKCLNPPKLTGGGLIALNLDSFVKVLKTSFSYYTVFRSS</sequence>
<feature type="transmembrane region" description="Helical" evidence="10">
    <location>
        <begin position="298"/>
        <end position="322"/>
    </location>
</feature>
<dbReference type="OrthoDB" id="7700178at2759"/>
<dbReference type="CTD" id="110673986"/>
<dbReference type="InterPro" id="IPR004117">
    <property type="entry name" value="7tm6_olfct_rcpt"/>
</dbReference>
<gene>
    <name evidence="13" type="primary">Or107</name>
</gene>
<keyword evidence="4 10" id="KW-0812">Transmembrane</keyword>
<accession>A0A7M6UW59</accession>
<dbReference type="EnsemblMetazoa" id="NM_001242987">
    <property type="protein sequence ID" value="NP_001229916"/>
    <property type="gene ID" value="GeneID_725752"/>
</dbReference>
<comment type="caution">
    <text evidence="10">Lacks conserved residue(s) required for the propagation of feature annotation.</text>
</comment>
<dbReference type="GO" id="GO:0005549">
    <property type="term" value="F:odorant binding"/>
    <property type="evidence" value="ECO:0007669"/>
    <property type="project" value="InterPro"/>
</dbReference>
<evidence type="ECO:0000313" key="12">
    <source>
        <dbReference type="Proteomes" id="UP000005203"/>
    </source>
</evidence>
<dbReference type="Proteomes" id="UP000005203">
    <property type="component" value="Linkage group LG12"/>
</dbReference>
<keyword evidence="3 10" id="KW-0716">Sensory transduction</keyword>
<comment type="subcellular location">
    <subcellularLocation>
        <location evidence="1 10">Cell membrane</location>
        <topology evidence="1 10">Multi-pass membrane protein</topology>
    </subcellularLocation>
</comment>
<evidence type="ECO:0000256" key="6">
    <source>
        <dbReference type="ARBA" id="ARBA00022989"/>
    </source>
</evidence>
<evidence type="ECO:0000313" key="11">
    <source>
        <dbReference type="EnsemblMetazoa" id="NP_001229916"/>
    </source>
</evidence>
<evidence type="ECO:0000256" key="7">
    <source>
        <dbReference type="ARBA" id="ARBA00023136"/>
    </source>
</evidence>
<dbReference type="PANTHER" id="PTHR21137:SF35">
    <property type="entry name" value="ODORANT RECEPTOR 19A-RELATED"/>
    <property type="match status" value="1"/>
</dbReference>
<evidence type="ECO:0000256" key="4">
    <source>
        <dbReference type="ARBA" id="ARBA00022692"/>
    </source>
</evidence>
<dbReference type="KEGG" id="ame:725752"/>
<evidence type="ECO:0000256" key="9">
    <source>
        <dbReference type="ARBA" id="ARBA00023224"/>
    </source>
</evidence>
<evidence type="ECO:0000256" key="10">
    <source>
        <dbReference type="RuleBase" id="RU351113"/>
    </source>
</evidence>
<protein>
    <recommendedName>
        <fullName evidence="10">Odorant receptor</fullName>
    </recommendedName>
</protein>
<keyword evidence="9 10" id="KW-0807">Transducer</keyword>
<dbReference type="GO" id="GO:0004984">
    <property type="term" value="F:olfactory receptor activity"/>
    <property type="evidence" value="ECO:0007669"/>
    <property type="project" value="InterPro"/>
</dbReference>
<reference evidence="11" key="2">
    <citation type="submission" date="2021-01" db="UniProtKB">
        <authorList>
            <consortium name="EnsemblMetazoa"/>
        </authorList>
    </citation>
    <scope>IDENTIFICATION</scope>
    <source>
        <strain evidence="11">DH4</strain>
    </source>
</reference>
<reference evidence="13" key="1">
    <citation type="journal article" date="2006" name="Genome Res.">
        <title>ProtoBee: hierarchical classification and annotation of the honey bee proteome.</title>
        <authorList>
            <person name="Kaplan N."/>
            <person name="Linial M."/>
        </authorList>
    </citation>
    <scope>NUCLEOTIDE SEQUENCE</scope>
</reference>
<dbReference type="PANTHER" id="PTHR21137">
    <property type="entry name" value="ODORANT RECEPTOR"/>
    <property type="match status" value="1"/>
</dbReference>
<feature type="transmembrane region" description="Helical" evidence="10">
    <location>
        <begin position="37"/>
        <end position="60"/>
    </location>
</feature>
<evidence type="ECO:0000256" key="1">
    <source>
        <dbReference type="ARBA" id="ARBA00004651"/>
    </source>
</evidence>
<reference evidence="13" key="3">
    <citation type="submission" date="2025-04" db="UniProtKB">
        <authorList>
            <consortium name="RefSeq"/>
        </authorList>
    </citation>
    <scope>IDENTIFICATION</scope>
</reference>
<dbReference type="GO" id="GO:0005886">
    <property type="term" value="C:plasma membrane"/>
    <property type="evidence" value="ECO:0007669"/>
    <property type="project" value="UniProtKB-SubCell"/>
</dbReference>
<organism evidence="11">
    <name type="scientific">Apis mellifera</name>
    <name type="common">Honeybee</name>
    <dbReference type="NCBI Taxonomy" id="7460"/>
    <lineage>
        <taxon>Eukaryota</taxon>
        <taxon>Metazoa</taxon>
        <taxon>Ecdysozoa</taxon>
        <taxon>Arthropoda</taxon>
        <taxon>Hexapoda</taxon>
        <taxon>Insecta</taxon>
        <taxon>Pterygota</taxon>
        <taxon>Neoptera</taxon>
        <taxon>Endopterygota</taxon>
        <taxon>Hymenoptera</taxon>
        <taxon>Apocrita</taxon>
        <taxon>Aculeata</taxon>
        <taxon>Apoidea</taxon>
        <taxon>Anthophila</taxon>
        <taxon>Apidae</taxon>
        <taxon>Apis</taxon>
    </lineage>
</organism>
<feature type="transmembrane region" description="Helical" evidence="10">
    <location>
        <begin position="267"/>
        <end position="286"/>
    </location>
</feature>
<keyword evidence="6 10" id="KW-1133">Transmembrane helix</keyword>
<evidence type="ECO:0000256" key="2">
    <source>
        <dbReference type="ARBA" id="ARBA00022475"/>
    </source>
</evidence>
<proteinExistence type="inferred from homology"/>
<keyword evidence="7 10" id="KW-0472">Membrane</keyword>
<keyword evidence="12" id="KW-1185">Reference proteome</keyword>
<comment type="similarity">
    <text evidence="10">Belongs to the insect chemoreceptor superfamily. Heteromeric odorant receptor channel (TC 1.A.69) family.</text>
</comment>
<dbReference type="RefSeq" id="NP_001229916.1">
    <property type="nucleotide sequence ID" value="NM_001242987.1"/>
</dbReference>
<keyword evidence="5 10" id="KW-0552">Olfaction</keyword>
<keyword evidence="8 10" id="KW-0675">Receptor</keyword>
<feature type="transmembrane region" description="Helical" evidence="10">
    <location>
        <begin position="175"/>
        <end position="196"/>
    </location>
</feature>
<evidence type="ECO:0000256" key="3">
    <source>
        <dbReference type="ARBA" id="ARBA00022606"/>
    </source>
</evidence>
<dbReference type="AlphaFoldDB" id="A0A7M6UW59"/>
<evidence type="ECO:0000256" key="8">
    <source>
        <dbReference type="ARBA" id="ARBA00023170"/>
    </source>
</evidence>
<evidence type="ECO:0000313" key="13">
    <source>
        <dbReference type="RefSeq" id="NP_001229916.1"/>
    </source>
</evidence>
<dbReference type="GO" id="GO:0007165">
    <property type="term" value="P:signal transduction"/>
    <property type="evidence" value="ECO:0007669"/>
    <property type="project" value="UniProtKB-KW"/>
</dbReference>
<feature type="transmembrane region" description="Helical" evidence="10">
    <location>
        <begin position="129"/>
        <end position="154"/>
    </location>
</feature>
<dbReference type="GeneID" id="725752"/>
<accession>A0A8B6X006</accession>